<dbReference type="Proteomes" id="UP000622707">
    <property type="component" value="Unassembled WGS sequence"/>
</dbReference>
<proteinExistence type="predicted"/>
<organism evidence="3 4">
    <name type="scientific">Ramlibacter alkalitolerans</name>
    <dbReference type="NCBI Taxonomy" id="2039631"/>
    <lineage>
        <taxon>Bacteria</taxon>
        <taxon>Pseudomonadati</taxon>
        <taxon>Pseudomonadota</taxon>
        <taxon>Betaproteobacteria</taxon>
        <taxon>Burkholderiales</taxon>
        <taxon>Comamonadaceae</taxon>
        <taxon>Ramlibacter</taxon>
    </lineage>
</organism>
<dbReference type="RefSeq" id="WP_201691423.1">
    <property type="nucleotide sequence ID" value="NZ_JAEQND010000009.1"/>
</dbReference>
<dbReference type="Pfam" id="PF04909">
    <property type="entry name" value="Amidohydro_2"/>
    <property type="match status" value="1"/>
</dbReference>
<reference evidence="3 4" key="1">
    <citation type="journal article" date="2017" name="Int. J. Syst. Evol. Microbiol.">
        <title>Ramlibacter alkalitolerans sp. nov., alkali-tolerant bacterium isolated from soil of ginseng.</title>
        <authorList>
            <person name="Lee D.H."/>
            <person name="Cha C.J."/>
        </authorList>
    </citation>
    <scope>NUCLEOTIDE SEQUENCE [LARGE SCALE GENOMIC DNA]</scope>
    <source>
        <strain evidence="3 4">KACC 19305</strain>
    </source>
</reference>
<feature type="domain" description="Amidohydrolase-related" evidence="2">
    <location>
        <begin position="49"/>
        <end position="376"/>
    </location>
</feature>
<sequence>MLYSCSPDCTDPRHHHAAAARSAHLKAPSLRATSSRVVARGRKGKSQVVDLHCHYLNPEVNAKTAHLDAAQHDPTAIFANALTRETNVRQMKTRGPKLTGVDERLKDMDRMGVDVQAICPAPYHFFYFTEPDVGAQLAREVNEGIAKLVADTPDRFVGLGSVPLQDAELAVRELEYAVKNLGLRGVEICTNVNGRNLTDPALGLEKFFARAEELGILVFMHPLGYTQADRLTEHYFNNVIGNPLDSTVAVSHLIFDGTMARHPKLKVLVAHGGGFVAHYWARMDHAWRARPDCRTVIKRPPSKYLEKFYFDTITHDPQMLKHLVERFGADHVVLGTDYPYDMGDEDPLGLLAQVKRLPKAERDLIAGGNAARLLKLK</sequence>
<evidence type="ECO:0000256" key="1">
    <source>
        <dbReference type="ARBA" id="ARBA00023239"/>
    </source>
</evidence>
<dbReference type="PANTHER" id="PTHR21240:SF28">
    <property type="entry name" value="ISO-OROTATE DECARBOXYLASE (EUROFUNG)"/>
    <property type="match status" value="1"/>
</dbReference>
<dbReference type="PANTHER" id="PTHR21240">
    <property type="entry name" value="2-AMINO-3-CARBOXYLMUCONATE-6-SEMIALDEHYDE DECARBOXYLASE"/>
    <property type="match status" value="1"/>
</dbReference>
<dbReference type="InterPro" id="IPR006680">
    <property type="entry name" value="Amidohydro-rel"/>
</dbReference>
<gene>
    <name evidence="3" type="ORF">JI746_17850</name>
</gene>
<evidence type="ECO:0000313" key="4">
    <source>
        <dbReference type="Proteomes" id="UP000622707"/>
    </source>
</evidence>
<dbReference type="SUPFAM" id="SSF51556">
    <property type="entry name" value="Metallo-dependent hydrolases"/>
    <property type="match status" value="1"/>
</dbReference>
<keyword evidence="4" id="KW-1185">Reference proteome</keyword>
<keyword evidence="1" id="KW-0456">Lyase</keyword>
<accession>A0ABS1JRY8</accession>
<evidence type="ECO:0000259" key="2">
    <source>
        <dbReference type="Pfam" id="PF04909"/>
    </source>
</evidence>
<dbReference type="InterPro" id="IPR032466">
    <property type="entry name" value="Metal_Hydrolase"/>
</dbReference>
<name>A0ABS1JRY8_9BURK</name>
<dbReference type="EMBL" id="JAEQND010000009">
    <property type="protein sequence ID" value="MBL0426983.1"/>
    <property type="molecule type" value="Genomic_DNA"/>
</dbReference>
<dbReference type="InterPro" id="IPR032465">
    <property type="entry name" value="ACMSD"/>
</dbReference>
<comment type="caution">
    <text evidence="3">The sequence shown here is derived from an EMBL/GenBank/DDBJ whole genome shotgun (WGS) entry which is preliminary data.</text>
</comment>
<evidence type="ECO:0000313" key="3">
    <source>
        <dbReference type="EMBL" id="MBL0426983.1"/>
    </source>
</evidence>
<dbReference type="Gene3D" id="3.20.20.140">
    <property type="entry name" value="Metal-dependent hydrolases"/>
    <property type="match status" value="1"/>
</dbReference>
<protein>
    <submittedName>
        <fullName evidence="3">Amidohydrolase</fullName>
    </submittedName>
</protein>